<dbReference type="GO" id="GO:0008855">
    <property type="term" value="F:exodeoxyribonuclease VII activity"/>
    <property type="evidence" value="ECO:0007669"/>
    <property type="project" value="UniProtKB-UniRule"/>
</dbReference>
<dbReference type="GO" id="GO:0006308">
    <property type="term" value="P:DNA catabolic process"/>
    <property type="evidence" value="ECO:0007669"/>
    <property type="project" value="UniProtKB-UniRule"/>
</dbReference>
<comment type="subcellular location">
    <subcellularLocation>
        <location evidence="6">Cytoplasm</location>
    </subcellularLocation>
</comment>
<comment type="catalytic activity">
    <reaction evidence="6">
        <text>Exonucleolytic cleavage in either 5'- to 3'- or 3'- to 5'-direction to yield nucleoside 5'-phosphates.</text>
        <dbReference type="EC" id="3.1.11.6"/>
    </reaction>
</comment>
<evidence type="ECO:0000256" key="4">
    <source>
        <dbReference type="ARBA" id="ARBA00022801"/>
    </source>
</evidence>
<evidence type="ECO:0000313" key="8">
    <source>
        <dbReference type="EMBL" id="REE03646.1"/>
    </source>
</evidence>
<dbReference type="GO" id="GO:0005829">
    <property type="term" value="C:cytosol"/>
    <property type="evidence" value="ECO:0007669"/>
    <property type="project" value="TreeGrafter"/>
</dbReference>
<dbReference type="GO" id="GO:0009318">
    <property type="term" value="C:exodeoxyribonuclease VII complex"/>
    <property type="evidence" value="ECO:0007669"/>
    <property type="project" value="UniProtKB-UniRule"/>
</dbReference>
<comment type="function">
    <text evidence="6">Bidirectionally degrades single-stranded DNA into large acid-insoluble oligonucleotides, which are then degraded further into small acid-soluble oligonucleotides.</text>
</comment>
<evidence type="ECO:0000313" key="9">
    <source>
        <dbReference type="Proteomes" id="UP000256727"/>
    </source>
</evidence>
<dbReference type="InterPro" id="IPR037004">
    <property type="entry name" value="Exonuc_VII_ssu_sf"/>
</dbReference>
<dbReference type="Gene3D" id="1.10.287.1040">
    <property type="entry name" value="Exonuclease VII, small subunit"/>
    <property type="match status" value="1"/>
</dbReference>
<dbReference type="InterPro" id="IPR003761">
    <property type="entry name" value="Exonuc_VII_S"/>
</dbReference>
<dbReference type="Proteomes" id="UP000256727">
    <property type="component" value="Unassembled WGS sequence"/>
</dbReference>
<name>A0A3D9LDB2_9MICC</name>
<dbReference type="EMBL" id="QREH01000001">
    <property type="protein sequence ID" value="REE03646.1"/>
    <property type="molecule type" value="Genomic_DNA"/>
</dbReference>
<proteinExistence type="inferred from homology"/>
<reference evidence="8 9" key="1">
    <citation type="submission" date="2018-07" db="EMBL/GenBank/DDBJ databases">
        <title>Sequencing the genomes of 1000 actinobacteria strains.</title>
        <authorList>
            <person name="Klenk H.-P."/>
        </authorList>
    </citation>
    <scope>NUCLEOTIDE SEQUENCE [LARGE SCALE GENOMIC DNA]</scope>
    <source>
        <strain evidence="8 9">DSM 14442</strain>
    </source>
</reference>
<dbReference type="EC" id="3.1.11.6" evidence="6"/>
<dbReference type="NCBIfam" id="NF002139">
    <property type="entry name" value="PRK00977.1-3"/>
    <property type="match status" value="1"/>
</dbReference>
<keyword evidence="2 6" id="KW-0963">Cytoplasm</keyword>
<feature type="region of interest" description="Disordered" evidence="7">
    <location>
        <begin position="1"/>
        <end position="20"/>
    </location>
</feature>
<dbReference type="PANTHER" id="PTHR34137:SF1">
    <property type="entry name" value="EXODEOXYRIBONUCLEASE 7 SMALL SUBUNIT"/>
    <property type="match status" value="1"/>
</dbReference>
<comment type="similarity">
    <text evidence="1 6">Belongs to the XseB family.</text>
</comment>
<keyword evidence="4 6" id="KW-0378">Hydrolase</keyword>
<keyword evidence="3 6" id="KW-0540">Nuclease</keyword>
<sequence>MSDATENTDPTMPGPEGSAVEGAAVEGFSAADTSDIASLSYEQARSELVETVTRLETGGAGLEESLALWERGEALADRCEEWLNGARAKLDEVRAKTADRTV</sequence>
<comment type="caution">
    <text evidence="8">The sequence shown here is derived from an EMBL/GenBank/DDBJ whole genome shotgun (WGS) entry which is preliminary data.</text>
</comment>
<comment type="subunit">
    <text evidence="6">Heterooligomer composed of large and small subunits.</text>
</comment>
<evidence type="ECO:0000256" key="1">
    <source>
        <dbReference type="ARBA" id="ARBA00009998"/>
    </source>
</evidence>
<feature type="compositionally biased region" description="Polar residues" evidence="7">
    <location>
        <begin position="1"/>
        <end position="10"/>
    </location>
</feature>
<dbReference type="SUPFAM" id="SSF116842">
    <property type="entry name" value="XseB-like"/>
    <property type="match status" value="1"/>
</dbReference>
<keyword evidence="5 6" id="KW-0269">Exonuclease</keyword>
<evidence type="ECO:0000256" key="3">
    <source>
        <dbReference type="ARBA" id="ARBA00022722"/>
    </source>
</evidence>
<organism evidence="8 9">
    <name type="scientific">Citricoccus muralis</name>
    <dbReference type="NCBI Taxonomy" id="169134"/>
    <lineage>
        <taxon>Bacteria</taxon>
        <taxon>Bacillati</taxon>
        <taxon>Actinomycetota</taxon>
        <taxon>Actinomycetes</taxon>
        <taxon>Micrococcales</taxon>
        <taxon>Micrococcaceae</taxon>
        <taxon>Citricoccus</taxon>
    </lineage>
</organism>
<dbReference type="PANTHER" id="PTHR34137">
    <property type="entry name" value="EXODEOXYRIBONUCLEASE 7 SMALL SUBUNIT"/>
    <property type="match status" value="1"/>
</dbReference>
<dbReference type="NCBIfam" id="TIGR01280">
    <property type="entry name" value="xseB"/>
    <property type="match status" value="1"/>
</dbReference>
<evidence type="ECO:0000256" key="6">
    <source>
        <dbReference type="HAMAP-Rule" id="MF_00337"/>
    </source>
</evidence>
<evidence type="ECO:0000256" key="5">
    <source>
        <dbReference type="ARBA" id="ARBA00022839"/>
    </source>
</evidence>
<dbReference type="Pfam" id="PF02609">
    <property type="entry name" value="Exonuc_VII_S"/>
    <property type="match status" value="1"/>
</dbReference>
<keyword evidence="9" id="KW-1185">Reference proteome</keyword>
<protein>
    <recommendedName>
        <fullName evidence="6">Exodeoxyribonuclease 7 small subunit</fullName>
        <ecNumber evidence="6">3.1.11.6</ecNumber>
    </recommendedName>
    <alternativeName>
        <fullName evidence="6">Exodeoxyribonuclease VII small subunit</fullName>
        <shortName evidence="6">Exonuclease VII small subunit</shortName>
    </alternativeName>
</protein>
<evidence type="ECO:0000256" key="2">
    <source>
        <dbReference type="ARBA" id="ARBA00022490"/>
    </source>
</evidence>
<accession>A0A3D9LDB2</accession>
<dbReference type="AlphaFoldDB" id="A0A3D9LDB2"/>
<gene>
    <name evidence="6" type="primary">xseB</name>
    <name evidence="8" type="ORF">C8E99_1459</name>
</gene>
<dbReference type="HAMAP" id="MF_00337">
    <property type="entry name" value="Exonuc_7_S"/>
    <property type="match status" value="1"/>
</dbReference>
<evidence type="ECO:0000256" key="7">
    <source>
        <dbReference type="SAM" id="MobiDB-lite"/>
    </source>
</evidence>